<dbReference type="VEuPathDB" id="FungiDB:AB675_10377"/>
<name>A0A0N0NJW7_9EURO</name>
<organism evidence="2 3">
    <name type="scientific">Cyphellophora attinorum</name>
    <dbReference type="NCBI Taxonomy" id="1664694"/>
    <lineage>
        <taxon>Eukaryota</taxon>
        <taxon>Fungi</taxon>
        <taxon>Dikarya</taxon>
        <taxon>Ascomycota</taxon>
        <taxon>Pezizomycotina</taxon>
        <taxon>Eurotiomycetes</taxon>
        <taxon>Chaetothyriomycetidae</taxon>
        <taxon>Chaetothyriales</taxon>
        <taxon>Cyphellophoraceae</taxon>
        <taxon>Cyphellophora</taxon>
    </lineage>
</organism>
<dbReference type="PANTHER" id="PTHR28055">
    <property type="entry name" value="ALTERED INHERITANCE OF MITOCHONDRIA PROTEIN 41, MITOCHONDRIAL"/>
    <property type="match status" value="1"/>
</dbReference>
<dbReference type="Proteomes" id="UP000038010">
    <property type="component" value="Unassembled WGS sequence"/>
</dbReference>
<dbReference type="Gene3D" id="1.10.1510.10">
    <property type="entry name" value="Uncharacterised protein YqeY/AIM41 PF09424, N-terminal domain"/>
    <property type="match status" value="1"/>
</dbReference>
<dbReference type="GO" id="GO:0005739">
    <property type="term" value="C:mitochondrion"/>
    <property type="evidence" value="ECO:0007669"/>
    <property type="project" value="UniProtKB-SubCell"/>
</dbReference>
<dbReference type="OrthoDB" id="538640at2759"/>
<dbReference type="InterPro" id="IPR019004">
    <property type="entry name" value="YqeY/Aim41"/>
</dbReference>
<dbReference type="PANTHER" id="PTHR28055:SF1">
    <property type="entry name" value="ALTERED INHERITANCE OF MITOCHONDRIA PROTEIN 41, MITOCHONDRIAL"/>
    <property type="match status" value="1"/>
</dbReference>
<protein>
    <recommendedName>
        <fullName evidence="1">Altered inheritance of mitochondria protein 41</fullName>
    </recommendedName>
</protein>
<dbReference type="EMBL" id="LFJN01000024">
    <property type="protein sequence ID" value="KPI37461.1"/>
    <property type="molecule type" value="Genomic_DNA"/>
</dbReference>
<dbReference type="STRING" id="1664694.A0A0N0NJW7"/>
<comment type="subcellular location">
    <subcellularLocation>
        <location evidence="1">Mitochondrion</location>
    </subcellularLocation>
</comment>
<accession>A0A0N0NJW7</accession>
<dbReference type="Pfam" id="PF09424">
    <property type="entry name" value="YqeY"/>
    <property type="match status" value="1"/>
</dbReference>
<evidence type="ECO:0000313" key="3">
    <source>
        <dbReference type="Proteomes" id="UP000038010"/>
    </source>
</evidence>
<dbReference type="GeneID" id="28731024"/>
<proteinExistence type="inferred from homology"/>
<dbReference type="GO" id="GO:0016884">
    <property type="term" value="F:carbon-nitrogen ligase activity, with glutamine as amido-N-donor"/>
    <property type="evidence" value="ECO:0007669"/>
    <property type="project" value="UniProtKB-UniRule"/>
</dbReference>
<keyword evidence="3" id="KW-1185">Reference proteome</keyword>
<evidence type="ECO:0000313" key="2">
    <source>
        <dbReference type="EMBL" id="KPI37461.1"/>
    </source>
</evidence>
<dbReference type="InterPro" id="IPR042184">
    <property type="entry name" value="YqeY/Aim41_N"/>
</dbReference>
<reference evidence="2 3" key="1">
    <citation type="submission" date="2015-06" db="EMBL/GenBank/DDBJ databases">
        <title>Draft genome of the ant-associated black yeast Phialophora attae CBS 131958.</title>
        <authorList>
            <person name="Moreno L.F."/>
            <person name="Stielow B.J."/>
            <person name="de Hoog S."/>
            <person name="Vicente V.A."/>
            <person name="Weiss V.A."/>
            <person name="de Vries M."/>
            <person name="Cruz L.M."/>
            <person name="Souza E.M."/>
        </authorList>
    </citation>
    <scope>NUCLEOTIDE SEQUENCE [LARGE SCALE GENOMIC DNA]</scope>
    <source>
        <strain evidence="2 3">CBS 131958</strain>
    </source>
</reference>
<comment type="caution">
    <text evidence="2">The sequence shown here is derived from an EMBL/GenBank/DDBJ whole genome shotgun (WGS) entry which is preliminary data.</text>
</comment>
<keyword evidence="1" id="KW-0496">Mitochondrion</keyword>
<dbReference type="RefSeq" id="XP_017997424.1">
    <property type="nucleotide sequence ID" value="XM_018139144.1"/>
</dbReference>
<sequence>MRAKDTARLSVIRSIISEINRLESGPTPIKTDLQLLNMLNKRKEASATAARQFAEAKREDLKEKEEAQISVLDEYAASVQVMSKEEMLPIIREVVAGMGEDGKRQPLVMKQLLQPGGPLEGKPVDKKELAKAVQEVLASV</sequence>
<dbReference type="InterPro" id="IPR003789">
    <property type="entry name" value="Asn/Gln_tRNA_amidoTrase-B-like"/>
</dbReference>
<evidence type="ECO:0000256" key="1">
    <source>
        <dbReference type="RuleBase" id="RU365099"/>
    </source>
</evidence>
<gene>
    <name evidence="1" type="primary">AIM41</name>
    <name evidence="2" type="ORF">AB675_10377</name>
</gene>
<dbReference type="AlphaFoldDB" id="A0A0N0NJW7"/>
<dbReference type="SUPFAM" id="SSF89095">
    <property type="entry name" value="GatB/YqeY motif"/>
    <property type="match status" value="1"/>
</dbReference>
<comment type="similarity">
    <text evidence="1">Belongs to the AIM41 family.</text>
</comment>